<gene>
    <name evidence="4" type="ORF">A8806_10377</name>
</gene>
<dbReference type="InterPro" id="IPR000182">
    <property type="entry name" value="GNAT_dom"/>
</dbReference>
<dbReference type="CDD" id="cd04301">
    <property type="entry name" value="NAT_SF"/>
    <property type="match status" value="1"/>
</dbReference>
<keyword evidence="5" id="KW-1185">Reference proteome</keyword>
<dbReference type="Proteomes" id="UP000245845">
    <property type="component" value="Unassembled WGS sequence"/>
</dbReference>
<keyword evidence="4" id="KW-0687">Ribonucleoprotein</keyword>
<dbReference type="PANTHER" id="PTHR10908:SF0">
    <property type="entry name" value="SEROTONIN N-ACETYLTRANSFERASE"/>
    <property type="match status" value="1"/>
</dbReference>
<accession>A0A2Y9BGT7</accession>
<keyword evidence="2" id="KW-0012">Acyltransferase</keyword>
<dbReference type="OrthoDB" id="9800962at2"/>
<evidence type="ECO:0000313" key="5">
    <source>
        <dbReference type="Proteomes" id="UP000245845"/>
    </source>
</evidence>
<evidence type="ECO:0000313" key="4">
    <source>
        <dbReference type="EMBL" id="PWJ30673.1"/>
    </source>
</evidence>
<proteinExistence type="predicted"/>
<comment type="caution">
    <text evidence="4">The sequence shown here is derived from an EMBL/GenBank/DDBJ whole genome shotgun (WGS) entry which is preliminary data.</text>
</comment>
<dbReference type="InterPro" id="IPR051635">
    <property type="entry name" value="SNAT-like"/>
</dbReference>
<dbReference type="InterPro" id="IPR016181">
    <property type="entry name" value="Acyl_CoA_acyltransferase"/>
</dbReference>
<evidence type="ECO:0000256" key="2">
    <source>
        <dbReference type="ARBA" id="ARBA00023315"/>
    </source>
</evidence>
<dbReference type="GO" id="GO:0008080">
    <property type="term" value="F:N-acetyltransferase activity"/>
    <property type="evidence" value="ECO:0007669"/>
    <property type="project" value="UniProtKB-ARBA"/>
</dbReference>
<dbReference type="Gene3D" id="3.40.630.30">
    <property type="match status" value="1"/>
</dbReference>
<dbReference type="GO" id="GO:0005840">
    <property type="term" value="C:ribosome"/>
    <property type="evidence" value="ECO:0007669"/>
    <property type="project" value="UniProtKB-KW"/>
</dbReference>
<sequence>MFIRKAALSDLDAIAAVEAACFPKAEAADREAFKNRLMTYPDHFWLLEDDGRIIAFVNGMVSDKSVLCDEMYENASMHNEYGDWQMIFGVDTIPEYQRQGCAEKLIREVIEDAKKQGRLGVVLTCKEKLLHYYEKFGFMNEGVSDSVHGGAVWYDMRLKLK</sequence>
<feature type="domain" description="N-acetyltransferase" evidence="3">
    <location>
        <begin position="1"/>
        <end position="159"/>
    </location>
</feature>
<evidence type="ECO:0000256" key="1">
    <source>
        <dbReference type="ARBA" id="ARBA00022679"/>
    </source>
</evidence>
<dbReference type="RefSeq" id="WP_109730315.1">
    <property type="nucleotide sequence ID" value="NZ_BAAACK010000004.1"/>
</dbReference>
<dbReference type="PROSITE" id="PS51186">
    <property type="entry name" value="GNAT"/>
    <property type="match status" value="1"/>
</dbReference>
<evidence type="ECO:0000259" key="3">
    <source>
        <dbReference type="PROSITE" id="PS51186"/>
    </source>
</evidence>
<name>A0A2Y9BGT7_9FIRM</name>
<dbReference type="PANTHER" id="PTHR10908">
    <property type="entry name" value="SEROTONIN N-ACETYLTRANSFERASE"/>
    <property type="match status" value="1"/>
</dbReference>
<protein>
    <submittedName>
        <fullName evidence="4">Ribosomal protein S18 acetylase RimI-like enzyme</fullName>
    </submittedName>
</protein>
<keyword evidence="1" id="KW-0808">Transferase</keyword>
<organism evidence="4 5">
    <name type="scientific">Faecalicatena orotica</name>
    <dbReference type="NCBI Taxonomy" id="1544"/>
    <lineage>
        <taxon>Bacteria</taxon>
        <taxon>Bacillati</taxon>
        <taxon>Bacillota</taxon>
        <taxon>Clostridia</taxon>
        <taxon>Lachnospirales</taxon>
        <taxon>Lachnospiraceae</taxon>
        <taxon>Faecalicatena</taxon>
    </lineage>
</organism>
<dbReference type="Pfam" id="PF00583">
    <property type="entry name" value="Acetyltransf_1"/>
    <property type="match status" value="1"/>
</dbReference>
<reference evidence="4 5" key="1">
    <citation type="submission" date="2018-05" db="EMBL/GenBank/DDBJ databases">
        <title>The Hungate 1000. A catalogue of reference genomes from the rumen microbiome.</title>
        <authorList>
            <person name="Kelly W."/>
        </authorList>
    </citation>
    <scope>NUCLEOTIDE SEQUENCE [LARGE SCALE GENOMIC DNA]</scope>
    <source>
        <strain evidence="4 5">NLAE-zl-C242</strain>
    </source>
</reference>
<keyword evidence="4" id="KW-0689">Ribosomal protein</keyword>
<dbReference type="AlphaFoldDB" id="A0A2Y9BGT7"/>
<dbReference type="EMBL" id="QGDL01000003">
    <property type="protein sequence ID" value="PWJ30673.1"/>
    <property type="molecule type" value="Genomic_DNA"/>
</dbReference>
<dbReference type="SUPFAM" id="SSF55729">
    <property type="entry name" value="Acyl-CoA N-acyltransferases (Nat)"/>
    <property type="match status" value="1"/>
</dbReference>